<gene>
    <name evidence="7" type="ORF">MNBD_IGNAVI01-885</name>
</gene>
<dbReference type="GO" id="GO:0009279">
    <property type="term" value="C:cell outer membrane"/>
    <property type="evidence" value="ECO:0007669"/>
    <property type="project" value="UniProtKB-SubCell"/>
</dbReference>
<dbReference type="InterPro" id="IPR003423">
    <property type="entry name" value="OMP_efflux"/>
</dbReference>
<keyword evidence="4" id="KW-0812">Transmembrane</keyword>
<dbReference type="GO" id="GO:0015288">
    <property type="term" value="F:porin activity"/>
    <property type="evidence" value="ECO:0007669"/>
    <property type="project" value="TreeGrafter"/>
</dbReference>
<sequence length="455" mass="51505">MKKIVILMLSMLITTSSFAQTDLSLEEAIQIALQRNSALVKAKNNLVGNKASVRSAYGNLIPTFGLRTSWDWRRVEDSGGTQLDNNGNPYVIPPTSIETRNYNLGAGGSVVLFDGLANYANISSEENRYEAAELNLDKMKRDIVQTTIIFYYTILKNKALLKVREENLKYNQKLLETISERNKLGSAPIADLYAQQVQSGSAEVEVIRSQNQVDVAQNTLIDYLSLDVLQEYNFVSKIDTVNASNFNYYSKDFDNVKSMVDYALLHRTDYQGQQRIVKSTDEGITIAKGNYWPNITGGYNFSTTSLAIDELFNRRVWGVNLGLSFPIFSNWNTETSVQYAKINYYNAEEDLRALKRKIKIEIKQGYLDFVAVKKALDVAIKTVQSAAENRRVQYERYSLGSGTFLEVLQSDRDYQNALSSRIDAEFNFHSARKTLLNSLGKLGYKEYEITTDKGE</sequence>
<dbReference type="EMBL" id="UOGD01000040">
    <property type="protein sequence ID" value="VAX15976.1"/>
    <property type="molecule type" value="Genomic_DNA"/>
</dbReference>
<dbReference type="InterPro" id="IPR051906">
    <property type="entry name" value="TolC-like"/>
</dbReference>
<evidence type="ECO:0000256" key="4">
    <source>
        <dbReference type="ARBA" id="ARBA00022692"/>
    </source>
</evidence>
<reference evidence="7" key="1">
    <citation type="submission" date="2018-06" db="EMBL/GenBank/DDBJ databases">
        <authorList>
            <person name="Zhirakovskaya E."/>
        </authorList>
    </citation>
    <scope>NUCLEOTIDE SEQUENCE</scope>
</reference>
<evidence type="ECO:0000256" key="5">
    <source>
        <dbReference type="ARBA" id="ARBA00023136"/>
    </source>
</evidence>
<evidence type="ECO:0000256" key="1">
    <source>
        <dbReference type="ARBA" id="ARBA00004442"/>
    </source>
</evidence>
<dbReference type="GO" id="GO:1990281">
    <property type="term" value="C:efflux pump complex"/>
    <property type="evidence" value="ECO:0007669"/>
    <property type="project" value="TreeGrafter"/>
</dbReference>
<protein>
    <recommendedName>
        <fullName evidence="8">Outer membrane efflux protein</fullName>
    </recommendedName>
</protein>
<accession>A0A3B1BCH3</accession>
<dbReference type="PANTHER" id="PTHR30026">
    <property type="entry name" value="OUTER MEMBRANE PROTEIN TOLC"/>
    <property type="match status" value="1"/>
</dbReference>
<dbReference type="PANTHER" id="PTHR30026:SF20">
    <property type="entry name" value="OUTER MEMBRANE PROTEIN TOLC"/>
    <property type="match status" value="1"/>
</dbReference>
<proteinExistence type="predicted"/>
<dbReference type="Gene3D" id="1.20.1600.10">
    <property type="entry name" value="Outer membrane efflux proteins (OEP)"/>
    <property type="match status" value="1"/>
</dbReference>
<keyword evidence="5" id="KW-0472">Membrane</keyword>
<comment type="subcellular location">
    <subcellularLocation>
        <location evidence="1">Cell outer membrane</location>
    </subcellularLocation>
</comment>
<evidence type="ECO:0000256" key="2">
    <source>
        <dbReference type="ARBA" id="ARBA00022448"/>
    </source>
</evidence>
<dbReference type="SUPFAM" id="SSF56954">
    <property type="entry name" value="Outer membrane efflux proteins (OEP)"/>
    <property type="match status" value="1"/>
</dbReference>
<evidence type="ECO:0000256" key="6">
    <source>
        <dbReference type="ARBA" id="ARBA00023237"/>
    </source>
</evidence>
<dbReference type="GO" id="GO:0015562">
    <property type="term" value="F:efflux transmembrane transporter activity"/>
    <property type="evidence" value="ECO:0007669"/>
    <property type="project" value="InterPro"/>
</dbReference>
<organism evidence="7">
    <name type="scientific">hydrothermal vent metagenome</name>
    <dbReference type="NCBI Taxonomy" id="652676"/>
    <lineage>
        <taxon>unclassified sequences</taxon>
        <taxon>metagenomes</taxon>
        <taxon>ecological metagenomes</taxon>
    </lineage>
</organism>
<evidence type="ECO:0000256" key="3">
    <source>
        <dbReference type="ARBA" id="ARBA00022452"/>
    </source>
</evidence>
<evidence type="ECO:0000313" key="7">
    <source>
        <dbReference type="EMBL" id="VAX15976.1"/>
    </source>
</evidence>
<keyword evidence="6" id="KW-0998">Cell outer membrane</keyword>
<name>A0A3B1BCH3_9ZZZZ</name>
<keyword evidence="3" id="KW-1134">Transmembrane beta strand</keyword>
<dbReference type="Pfam" id="PF02321">
    <property type="entry name" value="OEP"/>
    <property type="match status" value="2"/>
</dbReference>
<keyword evidence="2" id="KW-0813">Transport</keyword>
<dbReference type="AlphaFoldDB" id="A0A3B1BCH3"/>
<evidence type="ECO:0008006" key="8">
    <source>
        <dbReference type="Google" id="ProtNLM"/>
    </source>
</evidence>